<keyword evidence="5" id="KW-1003">Cell membrane</keyword>
<evidence type="ECO:0000256" key="11">
    <source>
        <dbReference type="ARBA" id="ARBA00022946"/>
    </source>
</evidence>
<evidence type="ECO:0000256" key="21">
    <source>
        <dbReference type="ARBA" id="ARBA00043210"/>
    </source>
</evidence>
<evidence type="ECO:0000256" key="25">
    <source>
        <dbReference type="ARBA" id="ARBA00048074"/>
    </source>
</evidence>
<evidence type="ECO:0000256" key="6">
    <source>
        <dbReference type="ARBA" id="ARBA00022490"/>
    </source>
</evidence>
<dbReference type="AlphaFoldDB" id="A0A382CAL0"/>
<evidence type="ECO:0000256" key="1">
    <source>
        <dbReference type="ARBA" id="ARBA00004496"/>
    </source>
</evidence>
<proteinExistence type="inferred from homology"/>
<comment type="catalytic activity">
    <reaction evidence="26">
        <text>tetradecanoyl-CoA + H2O = tetradecanoate + CoA + H(+)</text>
        <dbReference type="Rhea" id="RHEA:40119"/>
        <dbReference type="ChEBI" id="CHEBI:15377"/>
        <dbReference type="ChEBI" id="CHEBI:15378"/>
        <dbReference type="ChEBI" id="CHEBI:30807"/>
        <dbReference type="ChEBI" id="CHEBI:57287"/>
        <dbReference type="ChEBI" id="CHEBI:57385"/>
    </reaction>
    <physiologicalReaction direction="left-to-right" evidence="26">
        <dbReference type="Rhea" id="RHEA:40120"/>
    </physiologicalReaction>
</comment>
<evidence type="ECO:0000259" key="27">
    <source>
        <dbReference type="Pfam" id="PF03061"/>
    </source>
</evidence>
<keyword evidence="9" id="KW-0378">Hydrolase</keyword>
<keyword evidence="8" id="KW-0999">Mitochondrion inner membrane</keyword>
<protein>
    <recommendedName>
        <fullName evidence="20">Acyl-coenzyme A thioesterase THEM4</fullName>
        <ecNumber evidence="19">3.1.2.2</ecNumber>
    </recommendedName>
    <alternativeName>
        <fullName evidence="21">Thioesterase superfamily member 4</fullName>
    </alternativeName>
</protein>
<evidence type="ECO:0000256" key="18">
    <source>
        <dbReference type="ARBA" id="ARBA00038456"/>
    </source>
</evidence>
<evidence type="ECO:0000256" key="26">
    <source>
        <dbReference type="ARBA" id="ARBA00048180"/>
    </source>
</evidence>
<evidence type="ECO:0000256" key="24">
    <source>
        <dbReference type="ARBA" id="ARBA00047969"/>
    </source>
</evidence>
<dbReference type="GO" id="GO:0032587">
    <property type="term" value="C:ruffle membrane"/>
    <property type="evidence" value="ECO:0007669"/>
    <property type="project" value="UniProtKB-SubCell"/>
</dbReference>
<accession>A0A382CAL0</accession>
<comment type="similarity">
    <text evidence="18">Belongs to the THEM4/THEM5 thioesterase family.</text>
</comment>
<evidence type="ECO:0000256" key="9">
    <source>
        <dbReference type="ARBA" id="ARBA00022801"/>
    </source>
</evidence>
<dbReference type="PANTHER" id="PTHR12418:SF19">
    <property type="entry name" value="ACYL-COENZYME A THIOESTERASE THEM4"/>
    <property type="match status" value="1"/>
</dbReference>
<dbReference type="EMBL" id="UINC01033576">
    <property type="protein sequence ID" value="SVB23080.1"/>
    <property type="molecule type" value="Genomic_DNA"/>
</dbReference>
<comment type="catalytic activity">
    <reaction evidence="24">
        <text>decanoyl-CoA + H2O = decanoate + CoA + H(+)</text>
        <dbReference type="Rhea" id="RHEA:40059"/>
        <dbReference type="ChEBI" id="CHEBI:15377"/>
        <dbReference type="ChEBI" id="CHEBI:15378"/>
        <dbReference type="ChEBI" id="CHEBI:27689"/>
        <dbReference type="ChEBI" id="CHEBI:57287"/>
        <dbReference type="ChEBI" id="CHEBI:61430"/>
    </reaction>
    <physiologicalReaction direction="left-to-right" evidence="24">
        <dbReference type="Rhea" id="RHEA:40060"/>
    </physiologicalReaction>
</comment>
<evidence type="ECO:0000256" key="16">
    <source>
        <dbReference type="ARBA" id="ARBA00035852"/>
    </source>
</evidence>
<comment type="catalytic activity">
    <reaction evidence="23">
        <text>hexadecanoyl-CoA + H2O = hexadecanoate + CoA + H(+)</text>
        <dbReference type="Rhea" id="RHEA:16645"/>
        <dbReference type="ChEBI" id="CHEBI:7896"/>
        <dbReference type="ChEBI" id="CHEBI:15377"/>
        <dbReference type="ChEBI" id="CHEBI:15378"/>
        <dbReference type="ChEBI" id="CHEBI:57287"/>
        <dbReference type="ChEBI" id="CHEBI:57379"/>
        <dbReference type="EC" id="3.1.2.2"/>
    </reaction>
    <physiologicalReaction direction="left-to-right" evidence="23">
        <dbReference type="Rhea" id="RHEA:16646"/>
    </physiologicalReaction>
</comment>
<feature type="domain" description="Thioesterase" evidence="27">
    <location>
        <begin position="49"/>
        <end position="121"/>
    </location>
</feature>
<evidence type="ECO:0000256" key="12">
    <source>
        <dbReference type="ARBA" id="ARBA00023098"/>
    </source>
</evidence>
<evidence type="ECO:0000256" key="4">
    <source>
        <dbReference type="ARBA" id="ARBA00004637"/>
    </source>
</evidence>
<dbReference type="GO" id="GO:0005743">
    <property type="term" value="C:mitochondrial inner membrane"/>
    <property type="evidence" value="ECO:0007669"/>
    <property type="project" value="UniProtKB-SubCell"/>
</dbReference>
<evidence type="ECO:0000256" key="2">
    <source>
        <dbReference type="ARBA" id="ARBA00004569"/>
    </source>
</evidence>
<comment type="catalytic activity">
    <reaction evidence="16">
        <text>(5Z,8Z,11Z,14Z)-eicosatetraenoyl-CoA + H2O = (5Z,8Z,11Z,14Z)-eicosatetraenoate + CoA + H(+)</text>
        <dbReference type="Rhea" id="RHEA:40151"/>
        <dbReference type="ChEBI" id="CHEBI:15377"/>
        <dbReference type="ChEBI" id="CHEBI:15378"/>
        <dbReference type="ChEBI" id="CHEBI:32395"/>
        <dbReference type="ChEBI" id="CHEBI:57287"/>
        <dbReference type="ChEBI" id="CHEBI:57368"/>
    </reaction>
    <physiologicalReaction direction="left-to-right" evidence="16">
        <dbReference type="Rhea" id="RHEA:40152"/>
    </physiologicalReaction>
</comment>
<evidence type="ECO:0000313" key="28">
    <source>
        <dbReference type="EMBL" id="SVB23080.1"/>
    </source>
</evidence>
<dbReference type="GO" id="GO:0006915">
    <property type="term" value="P:apoptotic process"/>
    <property type="evidence" value="ECO:0007669"/>
    <property type="project" value="UniProtKB-KW"/>
</dbReference>
<evidence type="ECO:0000256" key="14">
    <source>
        <dbReference type="ARBA" id="ARBA00023136"/>
    </source>
</evidence>
<reference evidence="28" key="1">
    <citation type="submission" date="2018-05" db="EMBL/GenBank/DDBJ databases">
        <authorList>
            <person name="Lanie J.A."/>
            <person name="Ng W.-L."/>
            <person name="Kazmierczak K.M."/>
            <person name="Andrzejewski T.M."/>
            <person name="Davidsen T.M."/>
            <person name="Wayne K.J."/>
            <person name="Tettelin H."/>
            <person name="Glass J.I."/>
            <person name="Rusch D."/>
            <person name="Podicherti R."/>
            <person name="Tsui H.-C.T."/>
            <person name="Winkler M.E."/>
        </authorList>
    </citation>
    <scope>NUCLEOTIDE SEQUENCE</scope>
</reference>
<evidence type="ECO:0000256" key="10">
    <source>
        <dbReference type="ARBA" id="ARBA00022832"/>
    </source>
</evidence>
<evidence type="ECO:0000256" key="23">
    <source>
        <dbReference type="ARBA" id="ARBA00047734"/>
    </source>
</evidence>
<evidence type="ECO:0000256" key="20">
    <source>
        <dbReference type="ARBA" id="ARBA00040123"/>
    </source>
</evidence>
<dbReference type="CDD" id="cd03443">
    <property type="entry name" value="PaaI_thioesterase"/>
    <property type="match status" value="1"/>
</dbReference>
<comment type="catalytic activity">
    <reaction evidence="22">
        <text>octanoyl-CoA + H2O = octanoate + CoA + H(+)</text>
        <dbReference type="Rhea" id="RHEA:30143"/>
        <dbReference type="ChEBI" id="CHEBI:15377"/>
        <dbReference type="ChEBI" id="CHEBI:15378"/>
        <dbReference type="ChEBI" id="CHEBI:25646"/>
        <dbReference type="ChEBI" id="CHEBI:57287"/>
        <dbReference type="ChEBI" id="CHEBI:57386"/>
    </reaction>
    <physiologicalReaction direction="left-to-right" evidence="22">
        <dbReference type="Rhea" id="RHEA:30144"/>
    </physiologicalReaction>
</comment>
<keyword evidence="15" id="KW-0966">Cell projection</keyword>
<sequence length="135" mass="15258">MTQSDFNANNCFVCGPDNPIGLRIKFTIDDDEVCRGRFTPKENHVGYQNTTHGGIIFSLLDDVMANWLFLKNQVAQTAQCNLRYRQVLPINNEVLLEGRCIKTKSRVAFMQGRVLLASDQTVIAESEAKFMIISK</sequence>
<evidence type="ECO:0000256" key="17">
    <source>
        <dbReference type="ARBA" id="ARBA00037002"/>
    </source>
</evidence>
<dbReference type="GO" id="GO:0006631">
    <property type="term" value="P:fatty acid metabolic process"/>
    <property type="evidence" value="ECO:0007669"/>
    <property type="project" value="UniProtKB-KW"/>
</dbReference>
<gene>
    <name evidence="28" type="ORF">METZ01_LOCUS175934</name>
</gene>
<dbReference type="InterPro" id="IPR052365">
    <property type="entry name" value="THEM4/THEM5_acyl-CoA_thioest"/>
</dbReference>
<evidence type="ECO:0000256" key="13">
    <source>
        <dbReference type="ARBA" id="ARBA00023128"/>
    </source>
</evidence>
<dbReference type="EC" id="3.1.2.2" evidence="19"/>
<dbReference type="GO" id="GO:0005758">
    <property type="term" value="C:mitochondrial intermembrane space"/>
    <property type="evidence" value="ECO:0007669"/>
    <property type="project" value="UniProtKB-SubCell"/>
</dbReference>
<keyword evidence="11" id="KW-0809">Transit peptide</keyword>
<comment type="catalytic activity">
    <reaction evidence="25">
        <text>dodecanoyl-CoA + H2O = dodecanoate + CoA + H(+)</text>
        <dbReference type="Rhea" id="RHEA:30135"/>
        <dbReference type="ChEBI" id="CHEBI:15377"/>
        <dbReference type="ChEBI" id="CHEBI:15378"/>
        <dbReference type="ChEBI" id="CHEBI:18262"/>
        <dbReference type="ChEBI" id="CHEBI:57287"/>
        <dbReference type="ChEBI" id="CHEBI:57375"/>
    </reaction>
    <physiologicalReaction direction="left-to-right" evidence="25">
        <dbReference type="Rhea" id="RHEA:30136"/>
    </physiologicalReaction>
</comment>
<keyword evidence="14" id="KW-0472">Membrane</keyword>
<comment type="subcellular location">
    <subcellularLocation>
        <location evidence="3">Cell projection</location>
        <location evidence="3">Ruffle membrane</location>
    </subcellularLocation>
    <subcellularLocation>
        <location evidence="1">Cytoplasm</location>
    </subcellularLocation>
    <subcellularLocation>
        <location evidence="4">Mitochondrion inner membrane</location>
        <topology evidence="4">Peripheral membrane protein</topology>
    </subcellularLocation>
    <subcellularLocation>
        <location evidence="2">Mitochondrion intermembrane space</location>
    </subcellularLocation>
</comment>
<dbReference type="GO" id="GO:0016787">
    <property type="term" value="F:hydrolase activity"/>
    <property type="evidence" value="ECO:0007669"/>
    <property type="project" value="UniProtKB-KW"/>
</dbReference>
<evidence type="ECO:0000256" key="8">
    <source>
        <dbReference type="ARBA" id="ARBA00022792"/>
    </source>
</evidence>
<evidence type="ECO:0000256" key="15">
    <source>
        <dbReference type="ARBA" id="ARBA00023273"/>
    </source>
</evidence>
<comment type="catalytic activity">
    <reaction evidence="17">
        <text>(9Z)-octadecenoyl-CoA + H2O = (9Z)-octadecenoate + CoA + H(+)</text>
        <dbReference type="Rhea" id="RHEA:40139"/>
        <dbReference type="ChEBI" id="CHEBI:15377"/>
        <dbReference type="ChEBI" id="CHEBI:15378"/>
        <dbReference type="ChEBI" id="CHEBI:30823"/>
        <dbReference type="ChEBI" id="CHEBI:57287"/>
        <dbReference type="ChEBI" id="CHEBI:57387"/>
    </reaction>
    <physiologicalReaction direction="left-to-right" evidence="17">
        <dbReference type="Rhea" id="RHEA:40140"/>
    </physiologicalReaction>
</comment>
<keyword evidence="13" id="KW-0496">Mitochondrion</keyword>
<dbReference type="PANTHER" id="PTHR12418">
    <property type="entry name" value="ACYL-COENZYME A THIOESTERASE THEM4"/>
    <property type="match status" value="1"/>
</dbReference>
<dbReference type="Pfam" id="PF03061">
    <property type="entry name" value="4HBT"/>
    <property type="match status" value="1"/>
</dbReference>
<evidence type="ECO:0000256" key="7">
    <source>
        <dbReference type="ARBA" id="ARBA00022703"/>
    </source>
</evidence>
<evidence type="ECO:0000256" key="22">
    <source>
        <dbReference type="ARBA" id="ARBA00047588"/>
    </source>
</evidence>
<keyword evidence="10" id="KW-0276">Fatty acid metabolism</keyword>
<keyword evidence="6" id="KW-0963">Cytoplasm</keyword>
<dbReference type="SUPFAM" id="SSF54637">
    <property type="entry name" value="Thioesterase/thiol ester dehydrase-isomerase"/>
    <property type="match status" value="1"/>
</dbReference>
<organism evidence="28">
    <name type="scientific">marine metagenome</name>
    <dbReference type="NCBI Taxonomy" id="408172"/>
    <lineage>
        <taxon>unclassified sequences</taxon>
        <taxon>metagenomes</taxon>
        <taxon>ecological metagenomes</taxon>
    </lineage>
</organism>
<keyword evidence="7" id="KW-0053">Apoptosis</keyword>
<dbReference type="Gene3D" id="3.10.129.10">
    <property type="entry name" value="Hotdog Thioesterase"/>
    <property type="match status" value="1"/>
</dbReference>
<dbReference type="InterPro" id="IPR029069">
    <property type="entry name" value="HotDog_dom_sf"/>
</dbReference>
<name>A0A382CAL0_9ZZZZ</name>
<dbReference type="InterPro" id="IPR006683">
    <property type="entry name" value="Thioestr_dom"/>
</dbReference>
<evidence type="ECO:0000256" key="3">
    <source>
        <dbReference type="ARBA" id="ARBA00004632"/>
    </source>
</evidence>
<evidence type="ECO:0000256" key="19">
    <source>
        <dbReference type="ARBA" id="ARBA00038848"/>
    </source>
</evidence>
<keyword evidence="12" id="KW-0443">Lipid metabolism</keyword>
<evidence type="ECO:0000256" key="5">
    <source>
        <dbReference type="ARBA" id="ARBA00022475"/>
    </source>
</evidence>